<dbReference type="Pfam" id="PF13298">
    <property type="entry name" value="LigD_N"/>
    <property type="match status" value="1"/>
</dbReference>
<feature type="domain" description="DNA ligase D 3'-phosphoesterase" evidence="2">
    <location>
        <begin position="37"/>
        <end position="137"/>
    </location>
</feature>
<dbReference type="Proteomes" id="UP001385809">
    <property type="component" value="Unassembled WGS sequence"/>
</dbReference>
<dbReference type="Pfam" id="PF21686">
    <property type="entry name" value="LigD_Prim-Pol"/>
    <property type="match status" value="1"/>
</dbReference>
<accession>A0ABU8MWB5</accession>
<dbReference type="InterPro" id="IPR014144">
    <property type="entry name" value="LigD_PE_domain"/>
</dbReference>
<reference evidence="4 5" key="1">
    <citation type="submission" date="2024-03" db="EMBL/GenBank/DDBJ databases">
        <title>Actinomycetospora sp. OC33-EN08, a novel actinomycete isolated from wild orchid (Aerides multiflora).</title>
        <authorList>
            <person name="Suriyachadkun C."/>
        </authorList>
    </citation>
    <scope>NUCLEOTIDE SEQUENCE [LARGE SCALE GENOMIC DNA]</scope>
    <source>
        <strain evidence="4 5">OC33-EN08</strain>
    </source>
</reference>
<evidence type="ECO:0000259" key="3">
    <source>
        <dbReference type="Pfam" id="PF21686"/>
    </source>
</evidence>
<dbReference type="CDD" id="cd04863">
    <property type="entry name" value="MtLigD_Pol_like"/>
    <property type="match status" value="1"/>
</dbReference>
<dbReference type="InterPro" id="IPR033649">
    <property type="entry name" value="MtLigD_Pol-like"/>
</dbReference>
<name>A0ABU8MWB5_9PSEU</name>
<dbReference type="PANTHER" id="PTHR42705">
    <property type="entry name" value="BIFUNCTIONAL NON-HOMOLOGOUS END JOINING PROTEIN LIGD"/>
    <property type="match status" value="1"/>
</dbReference>
<proteinExistence type="predicted"/>
<feature type="region of interest" description="Disordered" evidence="1">
    <location>
        <begin position="1"/>
        <end position="29"/>
    </location>
</feature>
<dbReference type="GO" id="GO:0003910">
    <property type="term" value="F:DNA ligase (ATP) activity"/>
    <property type="evidence" value="ECO:0007669"/>
    <property type="project" value="UniProtKB-EC"/>
</dbReference>
<gene>
    <name evidence="4" type="primary">ligD</name>
    <name evidence="4" type="ORF">WCD74_26185</name>
</gene>
<dbReference type="Gene3D" id="3.90.920.10">
    <property type="entry name" value="DNA primase, PRIM domain"/>
    <property type="match status" value="1"/>
</dbReference>
<feature type="compositionally biased region" description="Basic and acidic residues" evidence="1">
    <location>
        <begin position="1"/>
        <end position="15"/>
    </location>
</feature>
<dbReference type="NCBIfam" id="TIGR02777">
    <property type="entry name" value="LigD_PE_dom"/>
    <property type="match status" value="1"/>
</dbReference>
<evidence type="ECO:0000313" key="4">
    <source>
        <dbReference type="EMBL" id="MEJ2871274.1"/>
    </source>
</evidence>
<sequence length="484" mass="52919">MGELRTYRDKRDPGRTPEPFGEVGGTDTDAGGRFVIQEHHARRLHYDVRLERGGVLVCWAVPKGLPDSPGTPRLAVHTEDHPVEYLDFHGEIPAGEYGGGSMTIWDSGTYETEKWQDDEVAVTLRGEKADGRFVFFRPKRNEDPKDWLVTKKTDDRGERSDGKAASTAKASERKDVQSPRVSVGGRALKLSNLDKELYPGTPKNAVIDYYARVADTVLPHLAGRPLTLRRFPDGIDAESFYEKNAGRNAPSWLRTVVVPTPGSSKGSSTAEFVVVEELATLVYLANLAVLELHVPQWRVPDGSRGGDDEDVRLPPDELVFDLDPGPRTGLLECCAVALRVRDRLHDDGLEPVVKTSGSKGMQMTAPVAVDDPGRTSEYARAIAQELARETPDEVTAVMAKDRRPGKVFIDWSQNNIAKTTVAPYSLRARAAHGAPTVSTPLTWAEVAACEDPETLVFSPADVLARIAEHGDLYAGALAEGVELP</sequence>
<feature type="domain" description="DNA ligase D polymerase" evidence="3">
    <location>
        <begin position="203"/>
        <end position="472"/>
    </location>
</feature>
<dbReference type="NCBIfam" id="TIGR02778">
    <property type="entry name" value="ligD_pol"/>
    <property type="match status" value="1"/>
</dbReference>
<dbReference type="EC" id="6.5.1.1" evidence="4"/>
<comment type="caution">
    <text evidence="4">The sequence shown here is derived from an EMBL/GenBank/DDBJ whole genome shotgun (WGS) entry which is preliminary data.</text>
</comment>
<feature type="region of interest" description="Disordered" evidence="1">
    <location>
        <begin position="146"/>
        <end position="181"/>
    </location>
</feature>
<dbReference type="PANTHER" id="PTHR42705:SF2">
    <property type="entry name" value="BIFUNCTIONAL NON-HOMOLOGOUS END JOINING PROTEIN LIGD"/>
    <property type="match status" value="1"/>
</dbReference>
<keyword evidence="4" id="KW-0436">Ligase</keyword>
<evidence type="ECO:0000256" key="1">
    <source>
        <dbReference type="SAM" id="MobiDB-lite"/>
    </source>
</evidence>
<feature type="compositionally biased region" description="Basic and acidic residues" evidence="1">
    <location>
        <begin position="146"/>
        <end position="162"/>
    </location>
</feature>
<dbReference type="InterPro" id="IPR052171">
    <property type="entry name" value="NHEJ_LigD"/>
</dbReference>
<protein>
    <submittedName>
        <fullName evidence="4">Non-homologous end-joining DNA ligase</fullName>
        <ecNumber evidence="4">6.5.1.1</ecNumber>
    </submittedName>
</protein>
<dbReference type="EMBL" id="JBBEGN010000021">
    <property type="protein sequence ID" value="MEJ2871274.1"/>
    <property type="molecule type" value="Genomic_DNA"/>
</dbReference>
<keyword evidence="5" id="KW-1185">Reference proteome</keyword>
<dbReference type="InterPro" id="IPR014145">
    <property type="entry name" value="LigD_pol_dom"/>
</dbReference>
<evidence type="ECO:0000313" key="5">
    <source>
        <dbReference type="Proteomes" id="UP001385809"/>
    </source>
</evidence>
<evidence type="ECO:0000259" key="2">
    <source>
        <dbReference type="Pfam" id="PF13298"/>
    </source>
</evidence>
<organism evidence="4 5">
    <name type="scientific">Actinomycetospora aurantiaca</name>
    <dbReference type="NCBI Taxonomy" id="3129233"/>
    <lineage>
        <taxon>Bacteria</taxon>
        <taxon>Bacillati</taxon>
        <taxon>Actinomycetota</taxon>
        <taxon>Actinomycetes</taxon>
        <taxon>Pseudonocardiales</taxon>
        <taxon>Pseudonocardiaceae</taxon>
        <taxon>Actinomycetospora</taxon>
    </lineage>
</organism>